<keyword evidence="3" id="KW-0964">Secreted</keyword>
<proteinExistence type="inferred from homology"/>
<dbReference type="InterPro" id="IPR000566">
    <property type="entry name" value="Lipocln_cytosolic_FA-bd_dom"/>
</dbReference>
<evidence type="ECO:0000256" key="4">
    <source>
        <dbReference type="ARBA" id="ARBA00022729"/>
    </source>
</evidence>
<dbReference type="GO" id="GO:0036094">
    <property type="term" value="F:small molecule binding"/>
    <property type="evidence" value="ECO:0007669"/>
    <property type="project" value="InterPro"/>
</dbReference>
<dbReference type="AlphaFoldDB" id="A0A6P5JUG6"/>
<evidence type="ECO:0000256" key="3">
    <source>
        <dbReference type="ARBA" id="ARBA00022525"/>
    </source>
</evidence>
<dbReference type="InterPro" id="IPR002450">
    <property type="entry name" value="von_Ebner_gland"/>
</dbReference>
<keyword evidence="4" id="KW-0732">Signal</keyword>
<comment type="subcellular location">
    <subcellularLocation>
        <location evidence="1">Secreted</location>
    </subcellularLocation>
</comment>
<dbReference type="RefSeq" id="XP_020837063.1">
    <property type="nucleotide sequence ID" value="XM_020981404.1"/>
</dbReference>
<dbReference type="Gene3D" id="2.40.128.20">
    <property type="match status" value="1"/>
</dbReference>
<dbReference type="PANTHER" id="PTHR11430:SF124">
    <property type="entry name" value="LIPOCALIN 1-LIKE PROTEIN 1-RELATED"/>
    <property type="match status" value="1"/>
</dbReference>
<gene>
    <name evidence="8" type="primary">LOC110205113</name>
</gene>
<organism evidence="7 8">
    <name type="scientific">Phascolarctos cinereus</name>
    <name type="common">Koala</name>
    <dbReference type="NCBI Taxonomy" id="38626"/>
    <lineage>
        <taxon>Eukaryota</taxon>
        <taxon>Metazoa</taxon>
        <taxon>Chordata</taxon>
        <taxon>Craniata</taxon>
        <taxon>Vertebrata</taxon>
        <taxon>Euteleostomi</taxon>
        <taxon>Mammalia</taxon>
        <taxon>Metatheria</taxon>
        <taxon>Diprotodontia</taxon>
        <taxon>Phascolarctidae</taxon>
        <taxon>Phascolarctos</taxon>
    </lineage>
</organism>
<dbReference type="InParanoid" id="A0A6P5JUG6"/>
<comment type="similarity">
    <text evidence="2">Belongs to the calycin superfamily. Lipocalin family.</text>
</comment>
<evidence type="ECO:0000256" key="2">
    <source>
        <dbReference type="ARBA" id="ARBA00006889"/>
    </source>
</evidence>
<dbReference type="SUPFAM" id="SSF50814">
    <property type="entry name" value="Lipocalins"/>
    <property type="match status" value="1"/>
</dbReference>
<dbReference type="Proteomes" id="UP000515140">
    <property type="component" value="Unplaced"/>
</dbReference>
<keyword evidence="7" id="KW-1185">Reference proteome</keyword>
<dbReference type="GO" id="GO:0005615">
    <property type="term" value="C:extracellular space"/>
    <property type="evidence" value="ECO:0007669"/>
    <property type="project" value="TreeGrafter"/>
</dbReference>
<evidence type="ECO:0000313" key="8">
    <source>
        <dbReference type="RefSeq" id="XP_020837063.1"/>
    </source>
</evidence>
<sequence>MFFISVIHAWKPISLDKDTSKLFGVWYVNAWTGNVDIPEDKRYQKIPPTTIRPLSNGKLEAKLNLKKNGRCEEIKLTLDKTKEPGKIITWGRQIVGLLSTGMDDQIIIYVESKMNGKNVIMMELTGQNKVAHPEVLKIFSELVRSKGQDEEKIIIPELEEDCVPGRA</sequence>
<evidence type="ECO:0000256" key="1">
    <source>
        <dbReference type="ARBA" id="ARBA00004613"/>
    </source>
</evidence>
<dbReference type="KEGG" id="pcw:110205113"/>
<protein>
    <submittedName>
        <fullName evidence="8">LOW QUALITY PROTEIN: lipocalin-1-like</fullName>
    </submittedName>
</protein>
<evidence type="ECO:0000313" key="7">
    <source>
        <dbReference type="Proteomes" id="UP000515140"/>
    </source>
</evidence>
<dbReference type="PANTHER" id="PTHR11430">
    <property type="entry name" value="LIPOCALIN"/>
    <property type="match status" value="1"/>
</dbReference>
<dbReference type="InterPro" id="IPR002345">
    <property type="entry name" value="Lipocalin"/>
</dbReference>
<feature type="domain" description="Lipocalin/cytosolic fatty-acid binding" evidence="6">
    <location>
        <begin position="24"/>
        <end position="157"/>
    </location>
</feature>
<evidence type="ECO:0000256" key="5">
    <source>
        <dbReference type="ARBA" id="ARBA00022743"/>
    </source>
</evidence>
<dbReference type="PRINTS" id="PR01175">
    <property type="entry name" value="VNEBNERGLAND"/>
</dbReference>
<dbReference type="InterPro" id="IPR012674">
    <property type="entry name" value="Calycin"/>
</dbReference>
<keyword evidence="5" id="KW-0494">Milk protein</keyword>
<name>A0A6P5JUG6_PHACI</name>
<evidence type="ECO:0000259" key="6">
    <source>
        <dbReference type="Pfam" id="PF00061"/>
    </source>
</evidence>
<accession>A0A6P5JUG6</accession>
<dbReference type="Pfam" id="PF00061">
    <property type="entry name" value="Lipocalin"/>
    <property type="match status" value="1"/>
</dbReference>
<reference evidence="8" key="1">
    <citation type="submission" date="2025-08" db="UniProtKB">
        <authorList>
            <consortium name="RefSeq"/>
        </authorList>
    </citation>
    <scope>IDENTIFICATION</scope>
    <source>
        <tissue evidence="8">Spleen</tissue>
    </source>
</reference>
<dbReference type="GeneID" id="110205113"/>